<organism evidence="2 3">
    <name type="scientific">Cohnella soli</name>
    <dbReference type="NCBI Taxonomy" id="425005"/>
    <lineage>
        <taxon>Bacteria</taxon>
        <taxon>Bacillati</taxon>
        <taxon>Bacillota</taxon>
        <taxon>Bacilli</taxon>
        <taxon>Bacillales</taxon>
        <taxon>Paenibacillaceae</taxon>
        <taxon>Cohnella</taxon>
    </lineage>
</organism>
<accession>A0ABW0HUG0</accession>
<name>A0ABW0HUG0_9BACL</name>
<dbReference type="EMBL" id="JBHSMI010000028">
    <property type="protein sequence ID" value="MFC5404860.1"/>
    <property type="molecule type" value="Genomic_DNA"/>
</dbReference>
<dbReference type="RefSeq" id="WP_378135526.1">
    <property type="nucleotide sequence ID" value="NZ_JBHSMI010000028.1"/>
</dbReference>
<reference evidence="3" key="1">
    <citation type="journal article" date="2019" name="Int. J. Syst. Evol. Microbiol.">
        <title>The Global Catalogue of Microorganisms (GCM) 10K type strain sequencing project: providing services to taxonomists for standard genome sequencing and annotation.</title>
        <authorList>
            <consortium name="The Broad Institute Genomics Platform"/>
            <consortium name="The Broad Institute Genome Sequencing Center for Infectious Disease"/>
            <person name="Wu L."/>
            <person name="Ma J."/>
        </authorList>
    </citation>
    <scope>NUCLEOTIDE SEQUENCE [LARGE SCALE GENOMIC DNA]</scope>
    <source>
        <strain evidence="3">CGMCC 1.18575</strain>
    </source>
</reference>
<comment type="caution">
    <text evidence="2">The sequence shown here is derived from an EMBL/GenBank/DDBJ whole genome shotgun (WGS) entry which is preliminary data.</text>
</comment>
<sequence>MIPKLREALHQSVPDHKPIYIADAAAVNEDNLCAFDELHLSFVSRLPSTYNLCESLKEAAWQKPQACQDIGVIAEGPDGSSNRLQAFRRELYGRIYRFLVVRSTGLEALKARKLEDVMTREHAKWSKAAEQASRAVYACRKDAQRAAKAFEKMHQGGLHTVQTVITEESQQAKRAGRGRPSKDAPEPPSQTVYRLHIEIVAPNEEALAHFRHQESAFVLLTDIRDDQRLPDAQV</sequence>
<feature type="region of interest" description="Disordered" evidence="1">
    <location>
        <begin position="168"/>
        <end position="189"/>
    </location>
</feature>
<keyword evidence="3" id="KW-1185">Reference proteome</keyword>
<evidence type="ECO:0000256" key="1">
    <source>
        <dbReference type="SAM" id="MobiDB-lite"/>
    </source>
</evidence>
<evidence type="ECO:0000313" key="3">
    <source>
        <dbReference type="Proteomes" id="UP001596113"/>
    </source>
</evidence>
<protein>
    <submittedName>
        <fullName evidence="2">Uncharacterized protein</fullName>
    </submittedName>
</protein>
<proteinExistence type="predicted"/>
<gene>
    <name evidence="2" type="ORF">ACFPOF_19135</name>
</gene>
<evidence type="ECO:0000313" key="2">
    <source>
        <dbReference type="EMBL" id="MFC5404860.1"/>
    </source>
</evidence>
<dbReference type="Proteomes" id="UP001596113">
    <property type="component" value="Unassembled WGS sequence"/>
</dbReference>